<reference evidence="3" key="1">
    <citation type="submission" date="2018-12" db="EMBL/GenBank/DDBJ databases">
        <authorList>
            <person name="Yazar S."/>
        </authorList>
    </citation>
    <scope>NUCLEOTIDE SEQUENCE [LARGE SCALE GENOMIC DNA]</scope>
</reference>
<dbReference type="STRING" id="29139.ENSVURP00010014191"/>
<dbReference type="GO" id="GO:0016020">
    <property type="term" value="C:membrane"/>
    <property type="evidence" value="ECO:0007669"/>
    <property type="project" value="TreeGrafter"/>
</dbReference>
<dbReference type="Pfam" id="PF15882">
    <property type="entry name" value="DUF4735"/>
    <property type="match status" value="1"/>
</dbReference>
<dbReference type="Ensembl" id="ENSVURT00010016164.1">
    <property type="protein sequence ID" value="ENSVURP00010014191.1"/>
    <property type="gene ID" value="ENSVURG00010010907.1"/>
</dbReference>
<gene>
    <name evidence="2" type="primary">LOC114026091</name>
</gene>
<dbReference type="GO" id="GO:0005829">
    <property type="term" value="C:cytosol"/>
    <property type="evidence" value="ECO:0007669"/>
    <property type="project" value="TreeGrafter"/>
</dbReference>
<evidence type="ECO:0000256" key="1">
    <source>
        <dbReference type="SAM" id="MobiDB-lite"/>
    </source>
</evidence>
<dbReference type="OMA" id="CAISREC"/>
<dbReference type="InterPro" id="IPR031751">
    <property type="entry name" value="DUF4735"/>
</dbReference>
<dbReference type="PANTHER" id="PTHR33539">
    <property type="entry name" value="UPF0764 PROTEIN C16ORF89"/>
    <property type="match status" value="1"/>
</dbReference>
<reference evidence="2" key="3">
    <citation type="submission" date="2025-09" db="UniProtKB">
        <authorList>
            <consortium name="Ensembl"/>
        </authorList>
    </citation>
    <scope>IDENTIFICATION</scope>
</reference>
<keyword evidence="3" id="KW-1185">Reference proteome</keyword>
<reference evidence="2" key="2">
    <citation type="submission" date="2025-08" db="UniProtKB">
        <authorList>
            <consortium name="Ensembl"/>
        </authorList>
    </citation>
    <scope>IDENTIFICATION</scope>
</reference>
<evidence type="ECO:0000313" key="3">
    <source>
        <dbReference type="Proteomes" id="UP000314987"/>
    </source>
</evidence>
<accession>A0A4X2KVY2</accession>
<dbReference type="GeneTree" id="ENSGT00390000013433"/>
<dbReference type="AlphaFoldDB" id="A0A4X2KVY2"/>
<organism evidence="2 3">
    <name type="scientific">Vombatus ursinus</name>
    <name type="common">Common wombat</name>
    <dbReference type="NCBI Taxonomy" id="29139"/>
    <lineage>
        <taxon>Eukaryota</taxon>
        <taxon>Metazoa</taxon>
        <taxon>Chordata</taxon>
        <taxon>Craniata</taxon>
        <taxon>Vertebrata</taxon>
        <taxon>Euteleostomi</taxon>
        <taxon>Mammalia</taxon>
        <taxon>Metatheria</taxon>
        <taxon>Diprotodontia</taxon>
        <taxon>Vombatidae</taxon>
        <taxon>Vombatus</taxon>
    </lineage>
</organism>
<name>A0A4X2KVY2_VOMUR</name>
<dbReference type="Proteomes" id="UP000314987">
    <property type="component" value="Unassembled WGS sequence"/>
</dbReference>
<proteinExistence type="predicted"/>
<protein>
    <submittedName>
        <fullName evidence="2">Uncharacterized protein</fullName>
    </submittedName>
</protein>
<sequence>MTNKISGERLCPLARAKSTVQIALGLPVSEKTMNQIFGVANLQDLSENKVAIGRMILPALEKATSFMEKRFSELNLDGVSGFWILEVQLKGVLEKWGQEPALKPLSLKVENIVKKLLPLITRATIYLKLSDSMYFKEFQETLKPGFWNLPHSWSQTNTSMIYSKFSNSHPFSEGLSDSCMALLLGTKEEGLQPCTVTDVCRELMTKPGCMGYTLSHQLLYFLIAKMKGCSDGLFLQSKYYMDILCANMMALNLEIEQVGFPFLNQDLFMENIMFCGISGYSDFYKPRWLQIILTWQQPKEGCFGKPYDNRKQLPRVGKDQQQSLRRVKRREKGFSDGCSSHKTGVAVAALGGFLYHSAEHSPTITKAR</sequence>
<dbReference type="PANTHER" id="PTHR33539:SF1">
    <property type="entry name" value="UPF0764 PROTEIN C16ORF89"/>
    <property type="match status" value="1"/>
</dbReference>
<feature type="region of interest" description="Disordered" evidence="1">
    <location>
        <begin position="317"/>
        <end position="337"/>
    </location>
</feature>
<evidence type="ECO:0000313" key="2">
    <source>
        <dbReference type="Ensembl" id="ENSVURP00010014191.1"/>
    </source>
</evidence>